<proteinExistence type="predicted"/>
<dbReference type="EMBL" id="BDQE01000177">
    <property type="protein sequence ID" value="GBH22922.1"/>
    <property type="molecule type" value="Genomic_RNA"/>
</dbReference>
<organism evidence="1">
    <name type="scientific">viral metagenome</name>
    <dbReference type="NCBI Taxonomy" id="1070528"/>
    <lineage>
        <taxon>unclassified sequences</taxon>
        <taxon>metagenomes</taxon>
        <taxon>organismal metagenomes</taxon>
    </lineage>
</organism>
<comment type="caution">
    <text evidence="1">The sequence shown here is derived from an EMBL/GenBank/DDBJ whole genome shotgun (WGS) entry which is preliminary data.</text>
</comment>
<evidence type="ECO:0000313" key="1">
    <source>
        <dbReference type="EMBL" id="GBH22922.1"/>
    </source>
</evidence>
<name>A0A2V0RM31_9ZZZZ</name>
<protein>
    <submittedName>
        <fullName evidence="1">Uncharacterized protein</fullName>
    </submittedName>
</protein>
<reference evidence="1" key="1">
    <citation type="submission" date="2017-04" db="EMBL/GenBank/DDBJ databases">
        <title>Unveiling RNA virosphere associated with marine microorganisms.</title>
        <authorList>
            <person name="Urayama S."/>
            <person name="Takaki Y."/>
            <person name="Nishi S."/>
            <person name="Yoshida Y."/>
            <person name="Deguchi S."/>
            <person name="Takai K."/>
            <person name="Nunoura T."/>
        </authorList>
    </citation>
    <scope>NUCLEOTIDE SEQUENCE</scope>
</reference>
<sequence length="627" mass="66793">MSVARNLSRSSSDERLKLLLQICDVKELYRNNDKAALRDIASVVGGDIDHIDSFVIQVKSWLKEFKEAVSTIALSSGFRSTGLTAALTHPSFLTSSGGASNGIIFDELTDFNDPTGVLAGAITIVEEKVSQLTSVSGVSTKSQLRAQNFSRMSAIENELSPIAERHDQHQIGTKSVKGGCVIRDGAANQVIPYTQTHNEVLRDTHDLRSTIVGPRFVTTNVKESDDVRLEVMGGLSSFSTSADAAKTKLVTARYVIVGVADRTIGAVPAGSLGGFGAEANFFHGAKNRATDTGVCLISDTDLAKLQSGPVIFGSGGVPGPRRIVSDRMPGGRDDNAFYGLKDNEIVIIPLSGLDDVLTNVSGVPYDNGDVTQMTLNHIQDINSPLSDFMETSGTYNTISLNRYMKLAKKVLPTTNFDTVMVMDMVSVIDAGGMVAGLGAAVGVAAGSGTGGLVEMSITGSIAAASVGESLLAVVSSDSVTENVRTMRRAWDDSKIIRLVSGFDAYASRTGDAPVVTRALSELISGAYRNTPYILNDVFKQTLIDHEGLAAAPTTDQVFEKLQNSAITGTYADGLDASMWIGPNDAASRMKPLTDDGKNGIFKKWMRTLDYITLIALMTIDYADSQRD</sequence>
<dbReference type="AlphaFoldDB" id="A0A2V0RM31"/>
<accession>A0A2V0RM31</accession>